<accession>I3VYN6</accession>
<keyword evidence="8 10" id="KW-0472">Membrane</keyword>
<dbReference type="NCBIfam" id="TIGR01165">
    <property type="entry name" value="cbiN"/>
    <property type="match status" value="1"/>
</dbReference>
<dbReference type="PANTHER" id="PTHR38662:SF1">
    <property type="entry name" value="COBALT TRANSPORT PROTEIN CBIN"/>
    <property type="match status" value="1"/>
</dbReference>
<dbReference type="KEGG" id="tsh:Tsac_2635"/>
<reference evidence="11 12" key="1">
    <citation type="journal article" date="2014" name="Appl. Environ. Microbiol.">
        <title>Profile of Secreted Hydrolases, Associated Proteins, and SlpA in Thermoanaerobacterium saccharolyticum during the Degradation of Hemicellulose.</title>
        <authorList>
            <person name="Currie D.H."/>
            <person name="Guss A.M."/>
            <person name="Herring C.D."/>
            <person name="Giannone R.J."/>
            <person name="Johnson C.M."/>
            <person name="Lankford P.K."/>
            <person name="Brown S.D."/>
            <person name="Hettich R.L."/>
            <person name="Lynd L.R."/>
        </authorList>
    </citation>
    <scope>NUCLEOTIDE SEQUENCE [LARGE SCALE GENOMIC DNA]</scope>
    <source>
        <strain evidence="12">DSM 8691 / JW/SL-YS485</strain>
    </source>
</reference>
<dbReference type="UniPathway" id="UPA00148"/>
<comment type="similarity">
    <text evidence="10">Belongs to the CbiN family.</text>
</comment>
<dbReference type="PANTHER" id="PTHR38662">
    <property type="entry name" value="COBALT TRANSPORT PROTEIN CBIN"/>
    <property type="match status" value="1"/>
</dbReference>
<keyword evidence="12" id="KW-1185">Reference proteome</keyword>
<feature type="transmembrane region" description="Helical" evidence="10">
    <location>
        <begin position="7"/>
        <end position="28"/>
    </location>
</feature>
<comment type="pathway">
    <text evidence="10">Cofactor biosynthesis; adenosylcobalamin biosynthesis.</text>
</comment>
<dbReference type="STRING" id="1094508.Tsac_2635"/>
<keyword evidence="1 10" id="KW-0171">Cobalt transport</keyword>
<keyword evidence="2 10" id="KW-0813">Transport</keyword>
<organism evidence="11 12">
    <name type="scientific">Thermoanaerobacterium saccharolyticum (strain DSM 8691 / JW/SL-YS485)</name>
    <dbReference type="NCBI Taxonomy" id="1094508"/>
    <lineage>
        <taxon>Bacteria</taxon>
        <taxon>Bacillati</taxon>
        <taxon>Bacillota</taxon>
        <taxon>Clostridia</taxon>
        <taxon>Thermoanaerobacterales</taxon>
        <taxon>Thermoanaerobacteraceae</taxon>
        <taxon>Thermoanaerobacterium</taxon>
    </lineage>
</organism>
<name>I3VYN6_THESW</name>
<feature type="transmembrane region" description="Helical" evidence="10">
    <location>
        <begin position="69"/>
        <end position="88"/>
    </location>
</feature>
<evidence type="ECO:0000256" key="2">
    <source>
        <dbReference type="ARBA" id="ARBA00022448"/>
    </source>
</evidence>
<dbReference type="eggNOG" id="COG1930">
    <property type="taxonomic scope" value="Bacteria"/>
</dbReference>
<keyword evidence="4 10" id="KW-0169">Cobalamin biosynthesis</keyword>
<keyword evidence="6 10" id="KW-1133">Transmembrane helix</keyword>
<dbReference type="Pfam" id="PF02553">
    <property type="entry name" value="CbiN"/>
    <property type="match status" value="1"/>
</dbReference>
<keyword evidence="5 10" id="KW-0812">Transmembrane</keyword>
<evidence type="ECO:0000256" key="5">
    <source>
        <dbReference type="ARBA" id="ARBA00022692"/>
    </source>
</evidence>
<evidence type="ECO:0000256" key="1">
    <source>
        <dbReference type="ARBA" id="ARBA00022426"/>
    </source>
</evidence>
<evidence type="ECO:0000313" key="12">
    <source>
        <dbReference type="Proteomes" id="UP000006178"/>
    </source>
</evidence>
<evidence type="ECO:0000256" key="6">
    <source>
        <dbReference type="ARBA" id="ARBA00022989"/>
    </source>
</evidence>
<keyword evidence="3 10" id="KW-1003">Cell membrane</keyword>
<dbReference type="AlphaFoldDB" id="I3VYN6"/>
<dbReference type="RefSeq" id="WP_014759456.1">
    <property type="nucleotide sequence ID" value="NC_017992.1"/>
</dbReference>
<gene>
    <name evidence="10" type="primary">cbiN</name>
    <name evidence="11" type="ordered locus">Tsac_2635</name>
</gene>
<comment type="subcellular location">
    <subcellularLocation>
        <location evidence="10">Cell membrane</location>
        <topology evidence="10">Multi-pass membrane protein</topology>
    </subcellularLocation>
</comment>
<dbReference type="PATRIC" id="fig|1094508.3.peg.2672"/>
<dbReference type="GO" id="GO:0015087">
    <property type="term" value="F:cobalt ion transmembrane transporter activity"/>
    <property type="evidence" value="ECO:0007669"/>
    <property type="project" value="UniProtKB-UniRule"/>
</dbReference>
<comment type="function">
    <text evidence="10">Part of the energy-coupling factor (ECF) transporter complex CbiMNOQ involved in cobalt import.</text>
</comment>
<keyword evidence="9 10" id="KW-0170">Cobalt</keyword>
<dbReference type="EMBL" id="CP003184">
    <property type="protein sequence ID" value="AFK87631.1"/>
    <property type="molecule type" value="Genomic_DNA"/>
</dbReference>
<evidence type="ECO:0000256" key="8">
    <source>
        <dbReference type="ARBA" id="ARBA00023136"/>
    </source>
</evidence>
<sequence length="97" mass="10769">MARRKILFVNIILMLMVISLIVLPLVTIKNGKFVGSDDNATKAITQIDKNYKPWIKPIWEPPSGEIESLLFACQAAIGAGFIGFYLGYVKGKKNGNR</sequence>
<dbReference type="HAMAP" id="MF_00330">
    <property type="entry name" value="CbiN"/>
    <property type="match status" value="1"/>
</dbReference>
<dbReference type="InterPro" id="IPR003705">
    <property type="entry name" value="CbiN"/>
</dbReference>
<evidence type="ECO:0000256" key="9">
    <source>
        <dbReference type="ARBA" id="ARBA00023285"/>
    </source>
</evidence>
<comment type="subunit">
    <text evidence="10">Forms an energy-coupling factor (ECF) transporter complex composed of an ATP-binding protein (A component, CbiO), a transmembrane protein (T component, CbiQ) and 2 possible substrate-capture proteins (S components, CbiM and CbiN) of unknown stoichimetry.</text>
</comment>
<evidence type="ECO:0000256" key="4">
    <source>
        <dbReference type="ARBA" id="ARBA00022573"/>
    </source>
</evidence>
<protein>
    <recommendedName>
        <fullName evidence="10">Cobalt transport protein CbiN</fullName>
    </recommendedName>
    <alternativeName>
        <fullName evidence="10">Energy-coupling factor transporter probable substrate-capture protein CbiN</fullName>
        <shortName evidence="10">ECF transporter S component CbiN</shortName>
    </alternativeName>
</protein>
<dbReference type="NCBIfam" id="NF002780">
    <property type="entry name" value="PRK02898.1"/>
    <property type="match status" value="1"/>
</dbReference>
<dbReference type="Proteomes" id="UP000006178">
    <property type="component" value="Chromosome"/>
</dbReference>
<proteinExistence type="inferred from homology"/>
<evidence type="ECO:0000313" key="11">
    <source>
        <dbReference type="EMBL" id="AFK87631.1"/>
    </source>
</evidence>
<evidence type="ECO:0000256" key="7">
    <source>
        <dbReference type="ARBA" id="ARBA00023065"/>
    </source>
</evidence>
<evidence type="ECO:0000256" key="3">
    <source>
        <dbReference type="ARBA" id="ARBA00022475"/>
    </source>
</evidence>
<dbReference type="GO" id="GO:0005886">
    <property type="term" value="C:plasma membrane"/>
    <property type="evidence" value="ECO:0007669"/>
    <property type="project" value="UniProtKB-SubCell"/>
</dbReference>
<dbReference type="GO" id="GO:0009236">
    <property type="term" value="P:cobalamin biosynthetic process"/>
    <property type="evidence" value="ECO:0007669"/>
    <property type="project" value="UniProtKB-UniRule"/>
</dbReference>
<evidence type="ECO:0000256" key="10">
    <source>
        <dbReference type="HAMAP-Rule" id="MF_00330"/>
    </source>
</evidence>
<keyword evidence="7 10" id="KW-0406">Ion transport</keyword>